<feature type="transmembrane region" description="Helical" evidence="1">
    <location>
        <begin position="35"/>
        <end position="57"/>
    </location>
</feature>
<name>A0A0C5W0H7_9FLAO</name>
<evidence type="ECO:0000313" key="2">
    <source>
        <dbReference type="EMBL" id="AJR04761.1"/>
    </source>
</evidence>
<accession>A0A0C5W0H7</accession>
<keyword evidence="1" id="KW-0812">Transmembrane</keyword>
<feature type="transmembrane region" description="Helical" evidence="1">
    <location>
        <begin position="5"/>
        <end position="23"/>
    </location>
</feature>
<dbReference type="HOGENOM" id="CLU_2901793_0_0_10"/>
<reference evidence="2 3" key="1">
    <citation type="submission" date="2014-02" db="EMBL/GenBank/DDBJ databases">
        <authorList>
            <person name="Young C.-C."/>
            <person name="Hameed A."/>
            <person name="Huang H.-C."/>
            <person name="Shahina M."/>
        </authorList>
    </citation>
    <scope>NUCLEOTIDE SEQUENCE [LARGE SCALE GENOMIC DNA]</scope>
    <source>
        <strain evidence="2 3">CC-SAMT-1</strain>
    </source>
</reference>
<keyword evidence="3" id="KW-1185">Reference proteome</keyword>
<protein>
    <submittedName>
        <fullName evidence="2">Uncharacterized protein</fullName>
    </submittedName>
</protein>
<keyword evidence="1" id="KW-0472">Membrane</keyword>
<dbReference type="Proteomes" id="UP000032229">
    <property type="component" value="Chromosome"/>
</dbReference>
<organism evidence="2 3">
    <name type="scientific">Siansivirga zeaxanthinifaciens CC-SAMT-1</name>
    <dbReference type="NCBI Taxonomy" id="1454006"/>
    <lineage>
        <taxon>Bacteria</taxon>
        <taxon>Pseudomonadati</taxon>
        <taxon>Bacteroidota</taxon>
        <taxon>Flavobacteriia</taxon>
        <taxon>Flavobacteriales</taxon>
        <taxon>Flavobacteriaceae</taxon>
        <taxon>Siansivirga</taxon>
    </lineage>
</organism>
<dbReference type="STRING" id="1454006.AW14_03450"/>
<gene>
    <name evidence="2" type="ORF">AW14_03450</name>
</gene>
<dbReference type="AlphaFoldDB" id="A0A0C5W0H7"/>
<evidence type="ECO:0000256" key="1">
    <source>
        <dbReference type="SAM" id="Phobius"/>
    </source>
</evidence>
<proteinExistence type="predicted"/>
<sequence>MRKKITIAIVHVIIFYAFISALRKLNINNIFSWDNFFNLIIILAYLSYLSLNVIAYFKNKNE</sequence>
<dbReference type="EMBL" id="CP007202">
    <property type="protein sequence ID" value="AJR04761.1"/>
    <property type="molecule type" value="Genomic_DNA"/>
</dbReference>
<evidence type="ECO:0000313" key="3">
    <source>
        <dbReference type="Proteomes" id="UP000032229"/>
    </source>
</evidence>
<keyword evidence="1" id="KW-1133">Transmembrane helix</keyword>
<dbReference type="KEGG" id="sze:AW14_03450"/>